<organism evidence="2 3">
    <name type="scientific">Brenthis ino</name>
    <name type="common">lesser marbled fritillary</name>
    <dbReference type="NCBI Taxonomy" id="405034"/>
    <lineage>
        <taxon>Eukaryota</taxon>
        <taxon>Metazoa</taxon>
        <taxon>Ecdysozoa</taxon>
        <taxon>Arthropoda</taxon>
        <taxon>Hexapoda</taxon>
        <taxon>Insecta</taxon>
        <taxon>Pterygota</taxon>
        <taxon>Neoptera</taxon>
        <taxon>Endopterygota</taxon>
        <taxon>Lepidoptera</taxon>
        <taxon>Glossata</taxon>
        <taxon>Ditrysia</taxon>
        <taxon>Papilionoidea</taxon>
        <taxon>Nymphalidae</taxon>
        <taxon>Heliconiinae</taxon>
        <taxon>Argynnini</taxon>
        <taxon>Brenthis</taxon>
    </lineage>
</organism>
<feature type="region of interest" description="Disordered" evidence="1">
    <location>
        <begin position="1"/>
        <end position="75"/>
    </location>
</feature>
<sequence length="75" mass="8230">MRAQWRHEEGIKSPAEGGRSARSLSAAWSLDPTPPTVRGTLGLSARPAAVTDRYRASGRRVARPPPLRTIRDPRT</sequence>
<evidence type="ECO:0000256" key="1">
    <source>
        <dbReference type="SAM" id="MobiDB-lite"/>
    </source>
</evidence>
<dbReference type="Proteomes" id="UP000838878">
    <property type="component" value="Chromosome 2"/>
</dbReference>
<accession>A0A8J9UK68</accession>
<dbReference type="EMBL" id="OV170222">
    <property type="protein sequence ID" value="CAH0721668.1"/>
    <property type="molecule type" value="Genomic_DNA"/>
</dbReference>
<evidence type="ECO:0000313" key="3">
    <source>
        <dbReference type="Proteomes" id="UP000838878"/>
    </source>
</evidence>
<feature type="compositionally biased region" description="Low complexity" evidence="1">
    <location>
        <begin position="15"/>
        <end position="30"/>
    </location>
</feature>
<dbReference type="AlphaFoldDB" id="A0A8J9UK68"/>
<name>A0A8J9UK68_9NEOP</name>
<protein>
    <submittedName>
        <fullName evidence="2">Uncharacterized protein</fullName>
    </submittedName>
</protein>
<keyword evidence="3" id="KW-1185">Reference proteome</keyword>
<reference evidence="2" key="1">
    <citation type="submission" date="2021-12" db="EMBL/GenBank/DDBJ databases">
        <authorList>
            <person name="Martin H S."/>
        </authorList>
    </citation>
    <scope>NUCLEOTIDE SEQUENCE</scope>
</reference>
<feature type="compositionally biased region" description="Basic and acidic residues" evidence="1">
    <location>
        <begin position="1"/>
        <end position="11"/>
    </location>
</feature>
<evidence type="ECO:0000313" key="2">
    <source>
        <dbReference type="EMBL" id="CAH0721668.1"/>
    </source>
</evidence>
<feature type="non-terminal residue" evidence="2">
    <location>
        <position position="75"/>
    </location>
</feature>
<gene>
    <name evidence="2" type="ORF">BINO364_LOCUS7737</name>
</gene>
<proteinExistence type="predicted"/>